<keyword evidence="3" id="KW-1185">Reference proteome</keyword>
<dbReference type="AlphaFoldDB" id="A0A2A2HTP4"/>
<sequence length="118" mass="13471">MRVECCIERQQHNLMIDEEEVEKVKAELEIASEKVAYFDSLIITADSLRKSAESKIILTQSKKLDTISNKLDSQIQSLGELIRKAETKREEAISKLLDAEVSLIVLENKILHSKLARF</sequence>
<protein>
    <submittedName>
        <fullName evidence="2">Uncharacterized protein</fullName>
    </submittedName>
</protein>
<accession>A0A2A2HTP4</accession>
<feature type="coiled-coil region" evidence="1">
    <location>
        <begin position="75"/>
        <end position="102"/>
    </location>
</feature>
<dbReference type="OrthoDB" id="136972at2157"/>
<dbReference type="Proteomes" id="UP000218164">
    <property type="component" value="Unassembled WGS sequence"/>
</dbReference>
<reference evidence="2 3" key="1">
    <citation type="journal article" date="2017" name="BMC Genomics">
        <title>Genomic analysis of methanogenic archaea reveals a shift towards energy conservation.</title>
        <authorList>
            <person name="Gilmore S.P."/>
            <person name="Henske J.K."/>
            <person name="Sexton J.A."/>
            <person name="Solomon K.V."/>
            <person name="Seppala S."/>
            <person name="Yoo J.I."/>
            <person name="Huyett L.M."/>
            <person name="Pressman A."/>
            <person name="Cogan J.Z."/>
            <person name="Kivenson V."/>
            <person name="Peng X."/>
            <person name="Tan Y."/>
            <person name="Valentine D.L."/>
            <person name="O'Malley M.A."/>
        </authorList>
    </citation>
    <scope>NUCLEOTIDE SEQUENCE [LARGE SCALE GENOMIC DNA]</scope>
    <source>
        <strain evidence="2 3">MC-15</strain>
    </source>
</reference>
<proteinExistence type="predicted"/>
<keyword evidence="1" id="KW-0175">Coiled coil</keyword>
<evidence type="ECO:0000256" key="1">
    <source>
        <dbReference type="SAM" id="Coils"/>
    </source>
</evidence>
<gene>
    <name evidence="2" type="ORF">ASJ81_19690</name>
</gene>
<dbReference type="EMBL" id="LMVP01000181">
    <property type="protein sequence ID" value="PAV12762.1"/>
    <property type="molecule type" value="Genomic_DNA"/>
</dbReference>
<comment type="caution">
    <text evidence="2">The sequence shown here is derived from an EMBL/GenBank/DDBJ whole genome shotgun (WGS) entry which is preliminary data.</text>
</comment>
<dbReference type="RefSeq" id="WP_095644381.1">
    <property type="nucleotide sequence ID" value="NZ_LMVP01000181.1"/>
</dbReference>
<organism evidence="2 3">
    <name type="scientific">Methanosarcina spelaei</name>
    <dbReference type="NCBI Taxonomy" id="1036679"/>
    <lineage>
        <taxon>Archaea</taxon>
        <taxon>Methanobacteriati</taxon>
        <taxon>Methanobacteriota</taxon>
        <taxon>Stenosarchaea group</taxon>
        <taxon>Methanomicrobia</taxon>
        <taxon>Methanosarcinales</taxon>
        <taxon>Methanosarcinaceae</taxon>
        <taxon>Methanosarcina</taxon>
    </lineage>
</organism>
<evidence type="ECO:0000313" key="2">
    <source>
        <dbReference type="EMBL" id="PAV12762.1"/>
    </source>
</evidence>
<evidence type="ECO:0000313" key="3">
    <source>
        <dbReference type="Proteomes" id="UP000218164"/>
    </source>
</evidence>
<name>A0A2A2HTP4_9EURY</name>
<feature type="coiled-coil region" evidence="1">
    <location>
        <begin position="7"/>
        <end position="36"/>
    </location>
</feature>